<evidence type="ECO:0000256" key="3">
    <source>
        <dbReference type="ARBA" id="ARBA00001954"/>
    </source>
</evidence>
<dbReference type="GO" id="GO:0030145">
    <property type="term" value="F:manganese ion binding"/>
    <property type="evidence" value="ECO:0007669"/>
    <property type="project" value="TreeGrafter"/>
</dbReference>
<comment type="pathway">
    <text evidence="5">Carbohydrate metabolism; pentose and glucuronate interconversion.</text>
</comment>
<dbReference type="InterPro" id="IPR004628">
    <property type="entry name" value="Man_deHydtase"/>
</dbReference>
<evidence type="ECO:0000256" key="7">
    <source>
        <dbReference type="ARBA" id="ARBA00012927"/>
    </source>
</evidence>
<evidence type="ECO:0000256" key="9">
    <source>
        <dbReference type="ARBA" id="ARBA00023211"/>
    </source>
</evidence>
<reference evidence="11" key="2">
    <citation type="journal article" date="2021" name="PeerJ">
        <title>Extensive microbial diversity within the chicken gut microbiome revealed by metagenomics and culture.</title>
        <authorList>
            <person name="Gilroy R."/>
            <person name="Ravi A."/>
            <person name="Getino M."/>
            <person name="Pursley I."/>
            <person name="Horton D.L."/>
            <person name="Alikhan N.F."/>
            <person name="Baker D."/>
            <person name="Gharbi K."/>
            <person name="Hall N."/>
            <person name="Watson M."/>
            <person name="Adriaenssens E.M."/>
            <person name="Foster-Nyarko E."/>
            <person name="Jarju S."/>
            <person name="Secka A."/>
            <person name="Antonio M."/>
            <person name="Oren A."/>
            <person name="Chaudhuri R.R."/>
            <person name="La Ragione R."/>
            <person name="Hildebrand F."/>
            <person name="Pallen M.J."/>
        </authorList>
    </citation>
    <scope>NUCLEOTIDE SEQUENCE</scope>
    <source>
        <strain evidence="11">CHK123-3438</strain>
    </source>
</reference>
<evidence type="ECO:0000256" key="8">
    <source>
        <dbReference type="ARBA" id="ARBA00023004"/>
    </source>
</evidence>
<comment type="catalytic activity">
    <reaction evidence="1">
        <text>D-mannonate = 2-dehydro-3-deoxy-D-gluconate + H2O</text>
        <dbReference type="Rhea" id="RHEA:20097"/>
        <dbReference type="ChEBI" id="CHEBI:15377"/>
        <dbReference type="ChEBI" id="CHEBI:17767"/>
        <dbReference type="ChEBI" id="CHEBI:57990"/>
        <dbReference type="EC" id="4.2.1.8"/>
    </reaction>
</comment>
<accession>A0A9D1GHS4</accession>
<gene>
    <name evidence="11" type="ORF">IAB60_02590</name>
</gene>
<evidence type="ECO:0000313" key="12">
    <source>
        <dbReference type="Proteomes" id="UP000886860"/>
    </source>
</evidence>
<dbReference type="InterPro" id="IPR036237">
    <property type="entry name" value="Xyl_isomerase-like_sf"/>
</dbReference>
<reference evidence="11" key="1">
    <citation type="submission" date="2020-10" db="EMBL/GenBank/DDBJ databases">
        <authorList>
            <person name="Gilroy R."/>
        </authorList>
    </citation>
    <scope>NUCLEOTIDE SEQUENCE</scope>
    <source>
        <strain evidence="11">CHK123-3438</strain>
    </source>
</reference>
<dbReference type="AlphaFoldDB" id="A0A9D1GHS4"/>
<proteinExistence type="inferred from homology"/>
<comment type="caution">
    <text evidence="11">The sequence shown here is derived from an EMBL/GenBank/DDBJ whole genome shotgun (WGS) entry which is preliminary data.</text>
</comment>
<evidence type="ECO:0000313" key="11">
    <source>
        <dbReference type="EMBL" id="HIT40981.1"/>
    </source>
</evidence>
<evidence type="ECO:0000256" key="1">
    <source>
        <dbReference type="ARBA" id="ARBA00001794"/>
    </source>
</evidence>
<keyword evidence="9" id="KW-0464">Manganese</keyword>
<dbReference type="GO" id="GO:0042840">
    <property type="term" value="P:D-glucuronate catabolic process"/>
    <property type="evidence" value="ECO:0007669"/>
    <property type="project" value="TreeGrafter"/>
</dbReference>
<dbReference type="GO" id="GO:0008927">
    <property type="term" value="F:mannonate dehydratase activity"/>
    <property type="evidence" value="ECO:0007669"/>
    <property type="project" value="UniProtKB-EC"/>
</dbReference>
<dbReference type="PANTHER" id="PTHR30387:SF2">
    <property type="entry name" value="MANNONATE DEHYDRATASE"/>
    <property type="match status" value="1"/>
</dbReference>
<evidence type="ECO:0000256" key="4">
    <source>
        <dbReference type="ARBA" id="ARBA00002713"/>
    </source>
</evidence>
<keyword evidence="10" id="KW-0456">Lyase</keyword>
<name>A0A9D1GHS4_9FIRM</name>
<keyword evidence="8" id="KW-0408">Iron</keyword>
<dbReference type="EC" id="4.2.1.8" evidence="7"/>
<comment type="cofactor">
    <cofactor evidence="2">
        <name>Mn(2+)</name>
        <dbReference type="ChEBI" id="CHEBI:29035"/>
    </cofactor>
</comment>
<comment type="function">
    <text evidence="4">Catalyzes the dehydration of D-mannonate.</text>
</comment>
<evidence type="ECO:0000256" key="2">
    <source>
        <dbReference type="ARBA" id="ARBA00001936"/>
    </source>
</evidence>
<comment type="similarity">
    <text evidence="6">Belongs to the mannonate dehydratase family.</text>
</comment>
<dbReference type="Gene3D" id="3.20.20.150">
    <property type="entry name" value="Divalent-metal-dependent TIM barrel enzymes"/>
    <property type="match status" value="1"/>
</dbReference>
<evidence type="ECO:0000256" key="6">
    <source>
        <dbReference type="ARBA" id="ARBA00007389"/>
    </source>
</evidence>
<dbReference type="Pfam" id="PF03786">
    <property type="entry name" value="UxuA"/>
    <property type="match status" value="1"/>
</dbReference>
<evidence type="ECO:0000256" key="10">
    <source>
        <dbReference type="ARBA" id="ARBA00023239"/>
    </source>
</evidence>
<protein>
    <recommendedName>
        <fullName evidence="7">mannonate dehydratase</fullName>
        <ecNumber evidence="7">4.2.1.8</ecNumber>
    </recommendedName>
</protein>
<dbReference type="SUPFAM" id="SSF51658">
    <property type="entry name" value="Xylose isomerase-like"/>
    <property type="match status" value="1"/>
</dbReference>
<dbReference type="Proteomes" id="UP000886860">
    <property type="component" value="Unassembled WGS sequence"/>
</dbReference>
<organism evidence="11 12">
    <name type="scientific">Candidatus Caccovicinus merdipullorum</name>
    <dbReference type="NCBI Taxonomy" id="2840724"/>
    <lineage>
        <taxon>Bacteria</taxon>
        <taxon>Bacillati</taxon>
        <taxon>Bacillota</taxon>
        <taxon>Clostridia</taxon>
        <taxon>Eubacteriales</taxon>
        <taxon>Candidatus Caccovicinus</taxon>
    </lineage>
</organism>
<dbReference type="GO" id="GO:0008198">
    <property type="term" value="F:ferrous iron binding"/>
    <property type="evidence" value="ECO:0007669"/>
    <property type="project" value="TreeGrafter"/>
</dbReference>
<dbReference type="PANTHER" id="PTHR30387">
    <property type="entry name" value="MANNONATE DEHYDRATASE"/>
    <property type="match status" value="1"/>
</dbReference>
<dbReference type="EMBL" id="DVKS01000045">
    <property type="protein sequence ID" value="HIT40981.1"/>
    <property type="molecule type" value="Genomic_DNA"/>
</dbReference>
<evidence type="ECO:0000256" key="5">
    <source>
        <dbReference type="ARBA" id="ARBA00004892"/>
    </source>
</evidence>
<sequence length="330" mass="38127">MLGDKIKIQSKVDSDYTDEQLLFVKQMGVKYVYVIFRDEHTDYDSVMRFMERLHKFDLTVTDAGNVHLYKNDKIHLGLPGRDEAIEAYNNFNRVLGKAGIRVGYMTWEPNQVLTTAFKVSQYTSGGIGRVVDIGELEKRPYSHGRLYTKEEMWDNFKYFLDRALPVCEEANIKIALHPNDPPVDCLVGISNLITSAEDYKHAFELADNSPYLGMKMCIGCWLEGGERFGNVMEDIRYFVENKKVLLVHFRNVSSTMPYFEETLLENGYMDMYELMKQFVRYDYDGMMHVDHVPVWGKSVGGESASWAYSTGYMKALLNCAKSDLNRSERE</sequence>
<comment type="cofactor">
    <cofactor evidence="3">
        <name>Fe(2+)</name>
        <dbReference type="ChEBI" id="CHEBI:29033"/>
    </cofactor>
</comment>